<accession>A0A6A8UE56</accession>
<dbReference type="GO" id="GO:0003700">
    <property type="term" value="F:DNA-binding transcription factor activity"/>
    <property type="evidence" value="ECO:0007669"/>
    <property type="project" value="TreeGrafter"/>
</dbReference>
<protein>
    <submittedName>
        <fullName evidence="5">LacI family DNA-binding transcriptional regulator</fullName>
    </submittedName>
</protein>
<dbReference type="Gene3D" id="3.40.50.2300">
    <property type="match status" value="2"/>
</dbReference>
<comment type="caution">
    <text evidence="5">The sequence shown here is derived from an EMBL/GenBank/DDBJ whole genome shotgun (WGS) entry which is preliminary data.</text>
</comment>
<dbReference type="PANTHER" id="PTHR30146:SF149">
    <property type="entry name" value="HTH-TYPE TRANSCRIPTIONAL REGULATOR EBGR"/>
    <property type="match status" value="1"/>
</dbReference>
<keyword evidence="1" id="KW-0805">Transcription regulation</keyword>
<proteinExistence type="predicted"/>
<dbReference type="CDD" id="cd01544">
    <property type="entry name" value="PBP1_GalR"/>
    <property type="match status" value="1"/>
</dbReference>
<dbReference type="PRINTS" id="PR00036">
    <property type="entry name" value="HTHLACI"/>
</dbReference>
<keyword evidence="2 5" id="KW-0238">DNA-binding</keyword>
<evidence type="ECO:0000313" key="5">
    <source>
        <dbReference type="EMBL" id="MTR28181.1"/>
    </source>
</evidence>
<dbReference type="SMART" id="SM00354">
    <property type="entry name" value="HTH_LACI"/>
    <property type="match status" value="1"/>
</dbReference>
<dbReference type="AlphaFoldDB" id="A0A6A8UE56"/>
<dbReference type="SUPFAM" id="SSF47413">
    <property type="entry name" value="lambda repressor-like DNA-binding domains"/>
    <property type="match status" value="1"/>
</dbReference>
<dbReference type="Pfam" id="PF13377">
    <property type="entry name" value="Peripla_BP_3"/>
    <property type="match status" value="1"/>
</dbReference>
<dbReference type="PROSITE" id="PS00356">
    <property type="entry name" value="HTH_LACI_1"/>
    <property type="match status" value="1"/>
</dbReference>
<dbReference type="InterPro" id="IPR000843">
    <property type="entry name" value="HTH_LacI"/>
</dbReference>
<reference evidence="5 6" key="1">
    <citation type="journal article" date="2019" name="Nat. Med.">
        <title>A library of human gut bacterial isolates paired with longitudinal multiomics data enables mechanistic microbiome research.</title>
        <authorList>
            <person name="Poyet M."/>
            <person name="Groussin M."/>
            <person name="Gibbons S.M."/>
            <person name="Avila-Pacheco J."/>
            <person name="Jiang X."/>
            <person name="Kearney S.M."/>
            <person name="Perrotta A.R."/>
            <person name="Berdy B."/>
            <person name="Zhao S."/>
            <person name="Lieberman T.D."/>
            <person name="Swanson P.K."/>
            <person name="Smith M."/>
            <person name="Roesemann S."/>
            <person name="Alexander J.E."/>
            <person name="Rich S.A."/>
            <person name="Livny J."/>
            <person name="Vlamakis H."/>
            <person name="Clish C."/>
            <person name="Bullock K."/>
            <person name="Deik A."/>
            <person name="Scott J."/>
            <person name="Pierce K.A."/>
            <person name="Xavier R.J."/>
            <person name="Alm E.J."/>
        </authorList>
    </citation>
    <scope>NUCLEOTIDE SEQUENCE [LARGE SCALE GENOMIC DNA]</scope>
    <source>
        <strain evidence="5 6">BIOML-A4</strain>
    </source>
</reference>
<name>A0A6A8UE56_STRSL</name>
<dbReference type="EMBL" id="WMYO01000007">
    <property type="protein sequence ID" value="MTR28181.1"/>
    <property type="molecule type" value="Genomic_DNA"/>
</dbReference>
<dbReference type="InterPro" id="IPR010982">
    <property type="entry name" value="Lambda_DNA-bd_dom_sf"/>
</dbReference>
<keyword evidence="3" id="KW-0804">Transcription</keyword>
<evidence type="ECO:0000313" key="6">
    <source>
        <dbReference type="Proteomes" id="UP000439678"/>
    </source>
</evidence>
<evidence type="ECO:0000256" key="1">
    <source>
        <dbReference type="ARBA" id="ARBA00023015"/>
    </source>
</evidence>
<dbReference type="InterPro" id="IPR028082">
    <property type="entry name" value="Peripla_BP_I"/>
</dbReference>
<evidence type="ECO:0000256" key="3">
    <source>
        <dbReference type="ARBA" id="ARBA00023163"/>
    </source>
</evidence>
<dbReference type="RefSeq" id="WP_060971984.1">
    <property type="nucleotide sequence ID" value="NZ_JADNDA010000007.1"/>
</dbReference>
<organism evidence="5 6">
    <name type="scientific">Streptococcus salivarius</name>
    <dbReference type="NCBI Taxonomy" id="1304"/>
    <lineage>
        <taxon>Bacteria</taxon>
        <taxon>Bacillati</taxon>
        <taxon>Bacillota</taxon>
        <taxon>Bacilli</taxon>
        <taxon>Lactobacillales</taxon>
        <taxon>Streptococcaceae</taxon>
        <taxon>Streptococcus</taxon>
    </lineage>
</organism>
<dbReference type="InterPro" id="IPR046335">
    <property type="entry name" value="LacI/GalR-like_sensor"/>
</dbReference>
<evidence type="ECO:0000256" key="2">
    <source>
        <dbReference type="ARBA" id="ARBA00023125"/>
    </source>
</evidence>
<dbReference type="PANTHER" id="PTHR30146">
    <property type="entry name" value="LACI-RELATED TRANSCRIPTIONAL REPRESSOR"/>
    <property type="match status" value="1"/>
</dbReference>
<dbReference type="Gene3D" id="1.10.260.40">
    <property type="entry name" value="lambda repressor-like DNA-binding domains"/>
    <property type="match status" value="1"/>
</dbReference>
<dbReference type="PROSITE" id="PS50932">
    <property type="entry name" value="HTH_LACI_2"/>
    <property type="match status" value="1"/>
</dbReference>
<gene>
    <name evidence="5" type="ORF">GMC65_07455</name>
</gene>
<evidence type="ECO:0000259" key="4">
    <source>
        <dbReference type="PROSITE" id="PS50932"/>
    </source>
</evidence>
<dbReference type="GO" id="GO:0000976">
    <property type="term" value="F:transcription cis-regulatory region binding"/>
    <property type="evidence" value="ECO:0007669"/>
    <property type="project" value="TreeGrafter"/>
</dbReference>
<dbReference type="CDD" id="cd01392">
    <property type="entry name" value="HTH_LacI"/>
    <property type="match status" value="1"/>
</dbReference>
<sequence length="331" mass="36999">MATLKDIAKLADVSIATVSRVLNQDENLSVTEETRHRILTAADEIGYTKHKKIGNLKKEKHQVAIIQWVSEEDELDDIYYYNIRLGIEKRAQELDYEMLRYFNDIPFSLAEEVIGILCIGKFSREQITELESLGRSLVFVDSDTLLQGHPCVTTDFENAVQTALSYLTEQGCKSIGLLTGQEKTTDSTEIVPEPRLRSYRNYCIEKSIYDPLLILSGNFTVRSGYDLLASKIASGTPLPDAYFAASDSLAIGALRALQENGINVPEDIQIISFNDTSLAKQVYPPLSSVTVYTEEMGRTAMDVLNKQVLAPREIPTLTMLGTKLTLRESTK</sequence>
<feature type="domain" description="HTH lacI-type" evidence="4">
    <location>
        <begin position="2"/>
        <end position="58"/>
    </location>
</feature>
<dbReference type="Proteomes" id="UP000439678">
    <property type="component" value="Unassembled WGS sequence"/>
</dbReference>
<dbReference type="SUPFAM" id="SSF53822">
    <property type="entry name" value="Periplasmic binding protein-like I"/>
    <property type="match status" value="1"/>
</dbReference>
<dbReference type="Pfam" id="PF00356">
    <property type="entry name" value="LacI"/>
    <property type="match status" value="1"/>
</dbReference>